<reference evidence="11 12" key="1">
    <citation type="journal article" date="2014" name="Curr. Biol.">
        <title>The genome of the clonal raider ant Cerapachys biroi.</title>
        <authorList>
            <person name="Oxley P.R."/>
            <person name="Ji L."/>
            <person name="Fetter-Pruneda I."/>
            <person name="McKenzie S.K."/>
            <person name="Li C."/>
            <person name="Hu H."/>
            <person name="Zhang G."/>
            <person name="Kronauer D.J."/>
        </authorList>
    </citation>
    <scope>NUCLEOTIDE SEQUENCE [LARGE SCALE GENOMIC DNA]</scope>
</reference>
<dbReference type="GO" id="GO:0004984">
    <property type="term" value="F:olfactory receptor activity"/>
    <property type="evidence" value="ECO:0007669"/>
    <property type="project" value="InterPro"/>
</dbReference>
<feature type="transmembrane region" description="Helical" evidence="10">
    <location>
        <begin position="33"/>
        <end position="54"/>
    </location>
</feature>
<evidence type="ECO:0000256" key="1">
    <source>
        <dbReference type="ARBA" id="ARBA00004651"/>
    </source>
</evidence>
<keyword evidence="7 10" id="KW-0472">Membrane</keyword>
<feature type="transmembrane region" description="Helical" evidence="10">
    <location>
        <begin position="60"/>
        <end position="81"/>
    </location>
</feature>
<dbReference type="InterPro" id="IPR004117">
    <property type="entry name" value="7tm6_olfct_rcpt"/>
</dbReference>
<keyword evidence="9 10" id="KW-0807">Transducer</keyword>
<feature type="transmembrane region" description="Helical" evidence="10">
    <location>
        <begin position="173"/>
        <end position="203"/>
    </location>
</feature>
<feature type="transmembrane region" description="Helical" evidence="10">
    <location>
        <begin position="329"/>
        <end position="352"/>
    </location>
</feature>
<comment type="similarity">
    <text evidence="10">Belongs to the insect chemoreceptor superfamily. Heteromeric odorant receptor channel (TC 1.A.69) family.</text>
</comment>
<keyword evidence="2" id="KW-1003">Cell membrane</keyword>
<keyword evidence="6 10" id="KW-1133">Transmembrane helix</keyword>
<accession>A0A026VSR9</accession>
<feature type="transmembrane region" description="Helical" evidence="10">
    <location>
        <begin position="372"/>
        <end position="390"/>
    </location>
</feature>
<proteinExistence type="inferred from homology"/>
<evidence type="ECO:0000256" key="3">
    <source>
        <dbReference type="ARBA" id="ARBA00022606"/>
    </source>
</evidence>
<comment type="subcellular location">
    <subcellularLocation>
        <location evidence="1 10">Cell membrane</location>
        <topology evidence="1 10">Multi-pass membrane protein</topology>
    </subcellularLocation>
</comment>
<evidence type="ECO:0000313" key="11">
    <source>
        <dbReference type="EMBL" id="EZA46772.1"/>
    </source>
</evidence>
<dbReference type="GO" id="GO:0007165">
    <property type="term" value="P:signal transduction"/>
    <property type="evidence" value="ECO:0007669"/>
    <property type="project" value="UniProtKB-KW"/>
</dbReference>
<evidence type="ECO:0000256" key="2">
    <source>
        <dbReference type="ARBA" id="ARBA00022475"/>
    </source>
</evidence>
<name>A0A026VSR9_OOCBI</name>
<keyword evidence="12" id="KW-1185">Reference proteome</keyword>
<protein>
    <recommendedName>
        <fullName evidence="10">Odorant receptor</fullName>
    </recommendedName>
</protein>
<dbReference type="GO" id="GO:0005886">
    <property type="term" value="C:plasma membrane"/>
    <property type="evidence" value="ECO:0007669"/>
    <property type="project" value="UniProtKB-SubCell"/>
</dbReference>
<comment type="caution">
    <text evidence="10">Lacks conserved residue(s) required for the propagation of feature annotation.</text>
</comment>
<evidence type="ECO:0000256" key="9">
    <source>
        <dbReference type="ARBA" id="ARBA00023224"/>
    </source>
</evidence>
<evidence type="ECO:0000256" key="10">
    <source>
        <dbReference type="RuleBase" id="RU351113"/>
    </source>
</evidence>
<gene>
    <name evidence="11" type="ORF">X777_02013</name>
</gene>
<dbReference type="EMBL" id="KK108305">
    <property type="protein sequence ID" value="EZA46772.1"/>
    <property type="molecule type" value="Genomic_DNA"/>
</dbReference>
<dbReference type="Pfam" id="PF02949">
    <property type="entry name" value="7tm_6"/>
    <property type="match status" value="1"/>
</dbReference>
<sequence>MTRLENHFSLNRILLLAIGLWPYEQSIFSRLQFILFSVILMSAIVFQLTVFLTARCTPDLILKVSPTVLLFCIFLIQYISLDFNIESVKELLNCLQDIRDELKDKNEIAITDEYGRNAKRCTAVLIMISMVGTCLFVVIHFWSDVLDVIFQINISRSHNLPIITEYFINQEKYYYLILMHLAIAVYIGIIVTLAVGTMLIAFYHNTCGVFRIASYRIKHSINSNMIQNSIKNEALMSERIICAVGIHRQAMKLTRSMVSKLQVMYCCLIPFGVATLSLNLFRLCLITSLKIDLMEMMPPIVSIFVIIVVMFIGNYLGQDLTDHCKDVFLNAYNIQWYMAPLPVQSLILFLLQRGATDFKVNIGGLYYPSLESFAMLVKISMSYFTVIYSTR</sequence>
<keyword evidence="4 10" id="KW-0812">Transmembrane</keyword>
<dbReference type="AlphaFoldDB" id="A0A026VSR9"/>
<evidence type="ECO:0000256" key="5">
    <source>
        <dbReference type="ARBA" id="ARBA00022725"/>
    </source>
</evidence>
<dbReference type="Proteomes" id="UP000053097">
    <property type="component" value="Unassembled WGS sequence"/>
</dbReference>
<feature type="transmembrane region" description="Helical" evidence="10">
    <location>
        <begin position="300"/>
        <end position="317"/>
    </location>
</feature>
<keyword evidence="5 10" id="KW-0552">Olfaction</keyword>
<evidence type="ECO:0000256" key="7">
    <source>
        <dbReference type="ARBA" id="ARBA00023136"/>
    </source>
</evidence>
<dbReference type="GO" id="GO:0005549">
    <property type="term" value="F:odorant binding"/>
    <property type="evidence" value="ECO:0007669"/>
    <property type="project" value="InterPro"/>
</dbReference>
<evidence type="ECO:0000313" key="12">
    <source>
        <dbReference type="Proteomes" id="UP000053097"/>
    </source>
</evidence>
<evidence type="ECO:0000256" key="6">
    <source>
        <dbReference type="ARBA" id="ARBA00022989"/>
    </source>
</evidence>
<organism evidence="11 12">
    <name type="scientific">Ooceraea biroi</name>
    <name type="common">Clonal raider ant</name>
    <name type="synonym">Cerapachys biroi</name>
    <dbReference type="NCBI Taxonomy" id="2015173"/>
    <lineage>
        <taxon>Eukaryota</taxon>
        <taxon>Metazoa</taxon>
        <taxon>Ecdysozoa</taxon>
        <taxon>Arthropoda</taxon>
        <taxon>Hexapoda</taxon>
        <taxon>Insecta</taxon>
        <taxon>Pterygota</taxon>
        <taxon>Neoptera</taxon>
        <taxon>Endopterygota</taxon>
        <taxon>Hymenoptera</taxon>
        <taxon>Apocrita</taxon>
        <taxon>Aculeata</taxon>
        <taxon>Formicoidea</taxon>
        <taxon>Formicidae</taxon>
        <taxon>Dorylinae</taxon>
        <taxon>Ooceraea</taxon>
    </lineage>
</organism>
<feature type="transmembrane region" description="Helical" evidence="10">
    <location>
        <begin position="261"/>
        <end position="280"/>
    </location>
</feature>
<dbReference type="PANTHER" id="PTHR21137:SF35">
    <property type="entry name" value="ODORANT RECEPTOR 19A-RELATED"/>
    <property type="match status" value="1"/>
</dbReference>
<evidence type="ECO:0000256" key="8">
    <source>
        <dbReference type="ARBA" id="ARBA00023170"/>
    </source>
</evidence>
<evidence type="ECO:0000256" key="4">
    <source>
        <dbReference type="ARBA" id="ARBA00022692"/>
    </source>
</evidence>
<feature type="transmembrane region" description="Helical" evidence="10">
    <location>
        <begin position="123"/>
        <end position="142"/>
    </location>
</feature>
<keyword evidence="3 10" id="KW-0716">Sensory transduction</keyword>
<dbReference type="OrthoDB" id="7551260at2759"/>
<dbReference type="PANTHER" id="PTHR21137">
    <property type="entry name" value="ODORANT RECEPTOR"/>
    <property type="match status" value="1"/>
</dbReference>
<keyword evidence="8 10" id="KW-0675">Receptor</keyword>